<accession>A0A369IDM0</accession>
<organism evidence="1 2">
    <name type="scientific">Runella aurantiaca</name>
    <dbReference type="NCBI Taxonomy" id="2282308"/>
    <lineage>
        <taxon>Bacteria</taxon>
        <taxon>Pseudomonadati</taxon>
        <taxon>Bacteroidota</taxon>
        <taxon>Cytophagia</taxon>
        <taxon>Cytophagales</taxon>
        <taxon>Spirosomataceae</taxon>
        <taxon>Runella</taxon>
    </lineage>
</organism>
<comment type="caution">
    <text evidence="1">The sequence shown here is derived from an EMBL/GenBank/DDBJ whole genome shotgun (WGS) entry which is preliminary data.</text>
</comment>
<evidence type="ECO:0000313" key="2">
    <source>
        <dbReference type="Proteomes" id="UP000253141"/>
    </source>
</evidence>
<reference evidence="1 2" key="1">
    <citation type="submission" date="2018-07" db="EMBL/GenBank/DDBJ databases">
        <title>Genome analysis of Runella aurantiaca.</title>
        <authorList>
            <person name="Yang X."/>
        </authorList>
    </citation>
    <scope>NUCLEOTIDE SEQUENCE [LARGE SCALE GENOMIC DNA]</scope>
    <source>
        <strain evidence="1 2">YX9</strain>
    </source>
</reference>
<dbReference type="Proteomes" id="UP000253141">
    <property type="component" value="Unassembled WGS sequence"/>
</dbReference>
<keyword evidence="2" id="KW-1185">Reference proteome</keyword>
<proteinExistence type="predicted"/>
<gene>
    <name evidence="1" type="ORF">DVG78_13505</name>
</gene>
<evidence type="ECO:0000313" key="1">
    <source>
        <dbReference type="EMBL" id="RDB05593.1"/>
    </source>
</evidence>
<dbReference type="EMBL" id="QPIW01000009">
    <property type="protein sequence ID" value="RDB05593.1"/>
    <property type="molecule type" value="Genomic_DNA"/>
</dbReference>
<dbReference type="AlphaFoldDB" id="A0A369IDM0"/>
<sequence>MYCVKCCINHTKTPFLTSERGLTARTIYKYIKITPTKTPTIYETYGKKHPVKSRTISYCQLKVNTVNLDKIQYDI</sequence>
<protein>
    <submittedName>
        <fullName evidence="1">Uncharacterized protein</fullName>
    </submittedName>
</protein>
<name>A0A369IDM0_9BACT</name>